<accession>A0A2H8TGY1</accession>
<feature type="chain" id="PRO_5014149738" evidence="3">
    <location>
        <begin position="20"/>
        <end position="135"/>
    </location>
</feature>
<dbReference type="EMBL" id="GFXV01001572">
    <property type="protein sequence ID" value="MBW13377.1"/>
    <property type="molecule type" value="Transcribed_RNA"/>
</dbReference>
<dbReference type="PANTHER" id="PTHR10380:SF241">
    <property type="entry name" value="CUTICULAR PROTEIN 47EG-RELATED"/>
    <property type="match status" value="1"/>
</dbReference>
<dbReference type="InterPro" id="IPR031311">
    <property type="entry name" value="CHIT_BIND_RR_consensus"/>
</dbReference>
<keyword evidence="1 2" id="KW-0193">Cuticle</keyword>
<dbReference type="PROSITE" id="PS51155">
    <property type="entry name" value="CHIT_BIND_RR_2"/>
    <property type="match status" value="1"/>
</dbReference>
<evidence type="ECO:0000256" key="3">
    <source>
        <dbReference type="SAM" id="SignalP"/>
    </source>
</evidence>
<name>A0A2H8TGY1_9HEMI</name>
<reference evidence="4" key="1">
    <citation type="submission" date="2017-10" db="EMBL/GenBank/DDBJ databases">
        <title>Transcriptome Assembly of Sugarcane Aphid Adults.</title>
        <authorList>
            <person name="Scully E.D."/>
            <person name="Palmer N.A."/>
            <person name="Geib S.M."/>
            <person name="Sarath G."/>
            <person name="Sattler S.E."/>
        </authorList>
    </citation>
    <scope>NUCLEOTIDE SEQUENCE</scope>
    <source>
        <tissue evidence="4">Whole body</tissue>
    </source>
</reference>
<dbReference type="GO" id="GO:0008010">
    <property type="term" value="F:structural constituent of chitin-based larval cuticle"/>
    <property type="evidence" value="ECO:0007669"/>
    <property type="project" value="TreeGrafter"/>
</dbReference>
<dbReference type="GO" id="GO:0062129">
    <property type="term" value="C:chitin-based extracellular matrix"/>
    <property type="evidence" value="ECO:0007669"/>
    <property type="project" value="TreeGrafter"/>
</dbReference>
<evidence type="ECO:0000256" key="1">
    <source>
        <dbReference type="ARBA" id="ARBA00022460"/>
    </source>
</evidence>
<dbReference type="PROSITE" id="PS00233">
    <property type="entry name" value="CHIT_BIND_RR_1"/>
    <property type="match status" value="1"/>
</dbReference>
<evidence type="ECO:0000313" key="4">
    <source>
        <dbReference type="EMBL" id="MBW13377.1"/>
    </source>
</evidence>
<sequence length="135" mass="14333">MQVMLVVSSLLLAAVAVSAYPAVQNPESRAVILSQDLGNNPDGTSKNNFQTENGIKQEQISYLKPGPEGPVAAFQGAVSYVAPDGQTIQTGYIADENGFQPYGSHLPTPPPIPAEIQESLRLLATLPSTPEPIYQ</sequence>
<feature type="signal peptide" evidence="3">
    <location>
        <begin position="1"/>
        <end position="19"/>
    </location>
</feature>
<dbReference type="Pfam" id="PF00379">
    <property type="entry name" value="Chitin_bind_4"/>
    <property type="match status" value="1"/>
</dbReference>
<protein>
    <submittedName>
        <fullName evidence="4">Endocuticle structural glycoprotein SgAbd-4</fullName>
    </submittedName>
</protein>
<evidence type="ECO:0000256" key="2">
    <source>
        <dbReference type="PROSITE-ProRule" id="PRU00497"/>
    </source>
</evidence>
<dbReference type="PANTHER" id="PTHR10380">
    <property type="entry name" value="CUTICLE PROTEIN"/>
    <property type="match status" value="1"/>
</dbReference>
<gene>
    <name evidence="4" type="primary">CUD4_0</name>
</gene>
<proteinExistence type="predicted"/>
<dbReference type="InterPro" id="IPR000618">
    <property type="entry name" value="Insect_cuticle"/>
</dbReference>
<dbReference type="AlphaFoldDB" id="A0A2H8TGY1"/>
<dbReference type="OrthoDB" id="6593286at2759"/>
<organism evidence="4">
    <name type="scientific">Melanaphis sacchari</name>
    <dbReference type="NCBI Taxonomy" id="742174"/>
    <lineage>
        <taxon>Eukaryota</taxon>
        <taxon>Metazoa</taxon>
        <taxon>Ecdysozoa</taxon>
        <taxon>Arthropoda</taxon>
        <taxon>Hexapoda</taxon>
        <taxon>Insecta</taxon>
        <taxon>Pterygota</taxon>
        <taxon>Neoptera</taxon>
        <taxon>Paraneoptera</taxon>
        <taxon>Hemiptera</taxon>
        <taxon>Sternorrhyncha</taxon>
        <taxon>Aphidomorpha</taxon>
        <taxon>Aphidoidea</taxon>
        <taxon>Aphididae</taxon>
        <taxon>Aphidini</taxon>
        <taxon>Melanaphis</taxon>
    </lineage>
</organism>
<keyword evidence="3" id="KW-0732">Signal</keyword>
<dbReference type="InterPro" id="IPR050468">
    <property type="entry name" value="Cuticle_Struct_Prot"/>
</dbReference>